<dbReference type="OrthoDB" id="70916at2"/>
<keyword evidence="4" id="KW-1185">Reference proteome</keyword>
<name>A0A2T3W6G1_9DEIO</name>
<keyword evidence="2" id="KW-0732">Signal</keyword>
<dbReference type="RefSeq" id="WP_107138562.1">
    <property type="nucleotide sequence ID" value="NZ_PYSV01000012.1"/>
</dbReference>
<feature type="compositionally biased region" description="Gly residues" evidence="1">
    <location>
        <begin position="295"/>
        <end position="305"/>
    </location>
</feature>
<dbReference type="GO" id="GO:0016020">
    <property type="term" value="C:membrane"/>
    <property type="evidence" value="ECO:0007669"/>
    <property type="project" value="InterPro"/>
</dbReference>
<protein>
    <submittedName>
        <fullName evidence="3">Cell ssuface protein containing Ig-like domain protein</fullName>
    </submittedName>
</protein>
<proteinExistence type="predicted"/>
<reference evidence="3 4" key="1">
    <citation type="submission" date="2018-03" db="EMBL/GenBank/DDBJ databases">
        <title>Draft genome of Deinococcus sp. OD32.</title>
        <authorList>
            <person name="Wang X.-P."/>
            <person name="Du Z.-J."/>
        </authorList>
    </citation>
    <scope>NUCLEOTIDE SEQUENCE [LARGE SCALE GENOMIC DNA]</scope>
    <source>
        <strain evidence="3 4">OD32</strain>
    </source>
</reference>
<feature type="compositionally biased region" description="Basic and acidic residues" evidence="1">
    <location>
        <begin position="247"/>
        <end position="280"/>
    </location>
</feature>
<dbReference type="AlphaFoldDB" id="A0A2T3W6G1"/>
<comment type="caution">
    <text evidence="3">The sequence shown here is derived from an EMBL/GenBank/DDBJ whole genome shotgun (WGS) entry which is preliminary data.</text>
</comment>
<dbReference type="InterPro" id="IPR015919">
    <property type="entry name" value="Cadherin-like_sf"/>
</dbReference>
<dbReference type="PROSITE" id="PS51257">
    <property type="entry name" value="PROKAR_LIPOPROTEIN"/>
    <property type="match status" value="1"/>
</dbReference>
<dbReference type="InterPro" id="IPR013783">
    <property type="entry name" value="Ig-like_fold"/>
</dbReference>
<feature type="region of interest" description="Disordered" evidence="1">
    <location>
        <begin position="247"/>
        <end position="324"/>
    </location>
</feature>
<sequence length="324" mass="33315">MTPHRPLGRALLALLVAGTLASCGQSLTGTSATGGRDPLQFVESPAGLAPAYVNETYAAPLTVSGGAGPYTVRKVSGTLPPGLTLQGQQLSGKPEKTGTYTFTVEVTDSTLSTKSRTITLNVQDLPPLSLAPTLPAGQIRGETRIPLTITAPRSVRAARFAWDLPAGVIVTRVQPEGNNVLFWRQQGSRVVVDLGFKTVPRTGARVALLTVKPTGPVALAAPTLAYEARDGEGKLLSQKLFPDEQKKLDEQKAAEQKAAEQKAAEQKAAEQKAAEQKAAEQKAAPSAPGSTPAGTGTGTGTGTTGTGTPTTTPVTPLPAPGGGK</sequence>
<feature type="compositionally biased region" description="Low complexity" evidence="1">
    <location>
        <begin position="281"/>
        <end position="294"/>
    </location>
</feature>
<evidence type="ECO:0000256" key="1">
    <source>
        <dbReference type="SAM" id="MobiDB-lite"/>
    </source>
</evidence>
<feature type="chain" id="PRO_5015574289" evidence="2">
    <location>
        <begin position="22"/>
        <end position="324"/>
    </location>
</feature>
<dbReference type="SUPFAM" id="SSF49313">
    <property type="entry name" value="Cadherin-like"/>
    <property type="match status" value="1"/>
</dbReference>
<dbReference type="Gene3D" id="2.60.40.10">
    <property type="entry name" value="Immunoglobulins"/>
    <property type="match status" value="1"/>
</dbReference>
<evidence type="ECO:0000313" key="4">
    <source>
        <dbReference type="Proteomes" id="UP000240317"/>
    </source>
</evidence>
<evidence type="ECO:0000256" key="2">
    <source>
        <dbReference type="SAM" id="SignalP"/>
    </source>
</evidence>
<accession>A0A2T3W6G1</accession>
<gene>
    <name evidence="3" type="ORF">C8263_13000</name>
</gene>
<organism evidence="3 4">
    <name type="scientific">Deinococcus arcticus</name>
    <dbReference type="NCBI Taxonomy" id="2136176"/>
    <lineage>
        <taxon>Bacteria</taxon>
        <taxon>Thermotogati</taxon>
        <taxon>Deinococcota</taxon>
        <taxon>Deinococci</taxon>
        <taxon>Deinococcales</taxon>
        <taxon>Deinococcaceae</taxon>
        <taxon>Deinococcus</taxon>
    </lineage>
</organism>
<dbReference type="Proteomes" id="UP000240317">
    <property type="component" value="Unassembled WGS sequence"/>
</dbReference>
<dbReference type="CDD" id="cd00146">
    <property type="entry name" value="PKD"/>
    <property type="match status" value="1"/>
</dbReference>
<dbReference type="EMBL" id="PYSV01000012">
    <property type="protein sequence ID" value="PTA67478.1"/>
    <property type="molecule type" value="Genomic_DNA"/>
</dbReference>
<dbReference type="GO" id="GO:0005509">
    <property type="term" value="F:calcium ion binding"/>
    <property type="evidence" value="ECO:0007669"/>
    <property type="project" value="InterPro"/>
</dbReference>
<dbReference type="Pfam" id="PF05345">
    <property type="entry name" value="He_PIG"/>
    <property type="match status" value="1"/>
</dbReference>
<feature type="signal peptide" evidence="2">
    <location>
        <begin position="1"/>
        <end position="21"/>
    </location>
</feature>
<evidence type="ECO:0000313" key="3">
    <source>
        <dbReference type="EMBL" id="PTA67478.1"/>
    </source>
</evidence>
<feature type="compositionally biased region" description="Pro residues" evidence="1">
    <location>
        <begin position="315"/>
        <end position="324"/>
    </location>
</feature>